<feature type="domain" description="DALR anticodon binding" evidence="13">
    <location>
        <begin position="466"/>
        <end position="600"/>
    </location>
</feature>
<dbReference type="FunFam" id="3.40.50.620:FF:000058">
    <property type="entry name" value="Mitochondrial arginyl-tRNA synthetase"/>
    <property type="match status" value="1"/>
</dbReference>
<evidence type="ECO:0000256" key="9">
    <source>
        <dbReference type="ARBA" id="ARBA00039495"/>
    </source>
</evidence>
<protein>
    <recommendedName>
        <fullName evidence="9">Probable arginine--tRNA ligase, mitochondrial</fullName>
        <ecNumber evidence="2">6.1.1.19</ecNumber>
    </recommendedName>
    <alternativeName>
        <fullName evidence="8">Arginyl-tRNA synthetase</fullName>
    </alternativeName>
</protein>
<dbReference type="PANTHER" id="PTHR11956:SF11">
    <property type="entry name" value="ARGININE--TRNA LIGASE, MITOCHONDRIAL-RELATED"/>
    <property type="match status" value="1"/>
</dbReference>
<dbReference type="Pfam" id="PF05746">
    <property type="entry name" value="DALR_1"/>
    <property type="match status" value="1"/>
</dbReference>
<evidence type="ECO:0000256" key="3">
    <source>
        <dbReference type="ARBA" id="ARBA00022598"/>
    </source>
</evidence>
<dbReference type="InterPro" id="IPR035684">
    <property type="entry name" value="ArgRS_core"/>
</dbReference>
<evidence type="ECO:0000256" key="11">
    <source>
        <dbReference type="ARBA" id="ARBA00049595"/>
    </source>
</evidence>
<dbReference type="AlphaFoldDB" id="A0A8J9VSR5"/>
<evidence type="ECO:0000313" key="15">
    <source>
        <dbReference type="Proteomes" id="UP000838412"/>
    </source>
</evidence>
<evidence type="ECO:0000256" key="4">
    <source>
        <dbReference type="ARBA" id="ARBA00022741"/>
    </source>
</evidence>
<dbReference type="Gene3D" id="3.40.50.620">
    <property type="entry name" value="HUPs"/>
    <property type="match status" value="1"/>
</dbReference>
<reference evidence="14" key="1">
    <citation type="submission" date="2022-01" db="EMBL/GenBank/DDBJ databases">
        <authorList>
            <person name="Braso-Vives M."/>
        </authorList>
    </citation>
    <scope>NUCLEOTIDE SEQUENCE</scope>
</reference>
<dbReference type="GO" id="GO:0006420">
    <property type="term" value="P:arginyl-tRNA aminoacylation"/>
    <property type="evidence" value="ECO:0007669"/>
    <property type="project" value="InterPro"/>
</dbReference>
<keyword evidence="6 12" id="KW-0648">Protein biosynthesis</keyword>
<proteinExistence type="inferred from homology"/>
<accession>A0A8J9VSR5</accession>
<comment type="similarity">
    <text evidence="1 12">Belongs to the class-I aminoacyl-tRNA synthetase family.</text>
</comment>
<dbReference type="Pfam" id="PF00750">
    <property type="entry name" value="tRNA-synt_1d"/>
    <property type="match status" value="1"/>
</dbReference>
<dbReference type="Proteomes" id="UP000838412">
    <property type="component" value="Chromosome 1"/>
</dbReference>
<evidence type="ECO:0000256" key="2">
    <source>
        <dbReference type="ARBA" id="ARBA00012837"/>
    </source>
</evidence>
<dbReference type="GO" id="GO:0032543">
    <property type="term" value="P:mitochondrial translation"/>
    <property type="evidence" value="ECO:0007669"/>
    <property type="project" value="TreeGrafter"/>
</dbReference>
<evidence type="ECO:0000256" key="6">
    <source>
        <dbReference type="ARBA" id="ARBA00022917"/>
    </source>
</evidence>
<dbReference type="InterPro" id="IPR009080">
    <property type="entry name" value="tRNAsynth_Ia_anticodon-bd"/>
</dbReference>
<evidence type="ECO:0000256" key="10">
    <source>
        <dbReference type="ARBA" id="ARBA00049339"/>
    </source>
</evidence>
<keyword evidence="4 12" id="KW-0547">Nucleotide-binding</keyword>
<dbReference type="CDD" id="cd00671">
    <property type="entry name" value="ArgRS_core"/>
    <property type="match status" value="1"/>
</dbReference>
<dbReference type="GO" id="GO:0005739">
    <property type="term" value="C:mitochondrion"/>
    <property type="evidence" value="ECO:0007669"/>
    <property type="project" value="TreeGrafter"/>
</dbReference>
<dbReference type="GO" id="GO:0004814">
    <property type="term" value="F:arginine-tRNA ligase activity"/>
    <property type="evidence" value="ECO:0007669"/>
    <property type="project" value="UniProtKB-EC"/>
</dbReference>
<dbReference type="InterPro" id="IPR008909">
    <property type="entry name" value="DALR_anticod-bd"/>
</dbReference>
<gene>
    <name evidence="14" type="primary">RARS2</name>
    <name evidence="14" type="ORF">BLAG_LOCUS583</name>
</gene>
<keyword evidence="15" id="KW-1185">Reference proteome</keyword>
<sequence>MACHFRRAIAGLISKAARVPEEKIAPWVQVTNPKISSAGEFLLPIKPFIDCGVLPPDSAKGGNTQDSLANLTNKISCQYPVVKAVSNKNGIQFSVDRALLIKNVLTKVQEDREQYGRHSDLFVERKGEKVIVEYSSPNIAKPFHAGHLRSTIIGNFIAKLHHALGNKVVRINYLGDWGVQFGLLAVGFQLFGSEEALQRNPIQHLFEVYVKVNQAAEENEDVHRQAREVFRLLEHGDQTALSLWTRFRDLSVEEYSRIYKRLGVQFDEYSGESMYSDRSQQVISQLQEAGLLQTTERGTGVVDLSEDNSMSFYTTVTRSDGTSLYVTRDIAAAVDRYERCRFDKMYYVVDKSQEDHFSQLFKTLKKMGHTWADKCQHVKFGRVQGMKTRRGEVVLLEDILNEAQRQMLDNMQQAATTKYMDNPEEVAETVGITAVLAQDFRGKIQSDYKFDWNRALQSKGDTGVFLQYTHARLCSLERESGMSVPDSCDPALLQERQALQLLLQIAGFDQAVHKALTDLEPRHILSYTLQLSHLVAAAHRSLKVKGSPKYVAEVSPSAFVQFSPCDISQWDGSPLYDTCGQDVMLANEKALLCMTPLDRMSCQWNGSPLYDTCGQDVMLANEMALLSMTPLDRM</sequence>
<evidence type="ECO:0000256" key="7">
    <source>
        <dbReference type="ARBA" id="ARBA00023146"/>
    </source>
</evidence>
<dbReference type="InterPro" id="IPR036695">
    <property type="entry name" value="Arg-tRNA-synth_N_sf"/>
</dbReference>
<comment type="catalytic activity">
    <reaction evidence="10">
        <text>tRNA(Arg) + L-arginine + ATP = L-arginyl-tRNA(Arg) + AMP + diphosphate</text>
        <dbReference type="Rhea" id="RHEA:20301"/>
        <dbReference type="Rhea" id="RHEA-COMP:9658"/>
        <dbReference type="Rhea" id="RHEA-COMP:9673"/>
        <dbReference type="ChEBI" id="CHEBI:30616"/>
        <dbReference type="ChEBI" id="CHEBI:32682"/>
        <dbReference type="ChEBI" id="CHEBI:33019"/>
        <dbReference type="ChEBI" id="CHEBI:78442"/>
        <dbReference type="ChEBI" id="CHEBI:78513"/>
        <dbReference type="ChEBI" id="CHEBI:456215"/>
        <dbReference type="EC" id="6.1.1.19"/>
    </reaction>
</comment>
<organism evidence="14 15">
    <name type="scientific">Branchiostoma lanceolatum</name>
    <name type="common">Common lancelet</name>
    <name type="synonym">Amphioxus lanceolatum</name>
    <dbReference type="NCBI Taxonomy" id="7740"/>
    <lineage>
        <taxon>Eukaryota</taxon>
        <taxon>Metazoa</taxon>
        <taxon>Chordata</taxon>
        <taxon>Cephalochordata</taxon>
        <taxon>Leptocardii</taxon>
        <taxon>Amphioxiformes</taxon>
        <taxon>Branchiostomatidae</taxon>
        <taxon>Branchiostoma</taxon>
    </lineage>
</organism>
<dbReference type="FunFam" id="1.10.730.10:FF:000006">
    <property type="entry name" value="Arginyl-tRNA synthetase 2, mitochondrial"/>
    <property type="match status" value="1"/>
</dbReference>
<dbReference type="OrthoDB" id="68056at2759"/>
<evidence type="ECO:0000259" key="13">
    <source>
        <dbReference type="SMART" id="SM00836"/>
    </source>
</evidence>
<dbReference type="SUPFAM" id="SSF47323">
    <property type="entry name" value="Anticodon-binding domain of a subclass of class I aminoacyl-tRNA synthetases"/>
    <property type="match status" value="1"/>
</dbReference>
<keyword evidence="3 12" id="KW-0436">Ligase</keyword>
<keyword evidence="5 12" id="KW-0067">ATP-binding</keyword>
<evidence type="ECO:0000256" key="12">
    <source>
        <dbReference type="RuleBase" id="RU363038"/>
    </source>
</evidence>
<dbReference type="Gene3D" id="1.10.730.10">
    <property type="entry name" value="Isoleucyl-tRNA Synthetase, Domain 1"/>
    <property type="match status" value="1"/>
</dbReference>
<dbReference type="PROSITE" id="PS00178">
    <property type="entry name" value="AA_TRNA_LIGASE_I"/>
    <property type="match status" value="1"/>
</dbReference>
<keyword evidence="7 12" id="KW-0030">Aminoacyl-tRNA synthetase</keyword>
<dbReference type="SMART" id="SM00836">
    <property type="entry name" value="DALR_1"/>
    <property type="match status" value="1"/>
</dbReference>
<evidence type="ECO:0000256" key="1">
    <source>
        <dbReference type="ARBA" id="ARBA00005594"/>
    </source>
</evidence>
<dbReference type="PRINTS" id="PR01038">
    <property type="entry name" value="TRNASYNTHARG"/>
</dbReference>
<dbReference type="InterPro" id="IPR001412">
    <property type="entry name" value="aa-tRNA-synth_I_CS"/>
</dbReference>
<evidence type="ECO:0000256" key="5">
    <source>
        <dbReference type="ARBA" id="ARBA00022840"/>
    </source>
</evidence>
<dbReference type="SUPFAM" id="SSF52374">
    <property type="entry name" value="Nucleotidylyl transferase"/>
    <property type="match status" value="1"/>
</dbReference>
<dbReference type="NCBIfam" id="TIGR00456">
    <property type="entry name" value="argS"/>
    <property type="match status" value="1"/>
</dbReference>
<dbReference type="InterPro" id="IPR014729">
    <property type="entry name" value="Rossmann-like_a/b/a_fold"/>
</dbReference>
<dbReference type="GO" id="GO:0005524">
    <property type="term" value="F:ATP binding"/>
    <property type="evidence" value="ECO:0007669"/>
    <property type="project" value="UniProtKB-KW"/>
</dbReference>
<dbReference type="PANTHER" id="PTHR11956">
    <property type="entry name" value="ARGINYL-TRNA SYNTHETASE"/>
    <property type="match status" value="1"/>
</dbReference>
<dbReference type="EC" id="6.1.1.19" evidence="2"/>
<evidence type="ECO:0000256" key="8">
    <source>
        <dbReference type="ARBA" id="ARBA00033033"/>
    </source>
</evidence>
<name>A0A8J9VSR5_BRALA</name>
<dbReference type="InterPro" id="IPR001278">
    <property type="entry name" value="Arg-tRNA-ligase"/>
</dbReference>
<dbReference type="EMBL" id="OV696686">
    <property type="protein sequence ID" value="CAH1228070.1"/>
    <property type="molecule type" value="Genomic_DNA"/>
</dbReference>
<evidence type="ECO:0000313" key="14">
    <source>
        <dbReference type="EMBL" id="CAH1228070.1"/>
    </source>
</evidence>
<dbReference type="Gene3D" id="3.30.1360.70">
    <property type="entry name" value="Arginyl tRNA synthetase N-terminal domain"/>
    <property type="match status" value="1"/>
</dbReference>
<comment type="function">
    <text evidence="11">Catalyzes the attachment of arginine to tRNA(Arg) in a two-step reaction: arginine is first activated by ATP to form Arg-AMP and then transferred to the acceptor end of tRNA(Arg).</text>
</comment>